<dbReference type="Proteomes" id="UP000199031">
    <property type="component" value="Unassembled WGS sequence"/>
</dbReference>
<proteinExistence type="predicted"/>
<evidence type="ECO:0000313" key="1">
    <source>
        <dbReference type="EMBL" id="SFQ30627.1"/>
    </source>
</evidence>
<sequence>MAHPFIAILNRTIAYTKTTMEVILQARLAYKAVVNAVLNELSNAPIHRYEILYYQQKFKRCCNEPSVKKRLCR</sequence>
<gene>
    <name evidence="1" type="ORF">SAMN05444277_108142</name>
</gene>
<dbReference type="AlphaFoldDB" id="A0A1I5XG35"/>
<organism evidence="1 2">
    <name type="scientific">Parafilimonas terrae</name>
    <dbReference type="NCBI Taxonomy" id="1465490"/>
    <lineage>
        <taxon>Bacteria</taxon>
        <taxon>Pseudomonadati</taxon>
        <taxon>Bacteroidota</taxon>
        <taxon>Chitinophagia</taxon>
        <taxon>Chitinophagales</taxon>
        <taxon>Chitinophagaceae</taxon>
        <taxon>Parafilimonas</taxon>
    </lineage>
</organism>
<keyword evidence="2" id="KW-1185">Reference proteome</keyword>
<accession>A0A1I5XG35</accession>
<evidence type="ECO:0000313" key="2">
    <source>
        <dbReference type="Proteomes" id="UP000199031"/>
    </source>
</evidence>
<protein>
    <submittedName>
        <fullName evidence="1">Uncharacterized protein</fullName>
    </submittedName>
</protein>
<name>A0A1I5XG35_9BACT</name>
<reference evidence="1 2" key="1">
    <citation type="submission" date="2016-10" db="EMBL/GenBank/DDBJ databases">
        <authorList>
            <person name="de Groot N.N."/>
        </authorList>
    </citation>
    <scope>NUCLEOTIDE SEQUENCE [LARGE SCALE GENOMIC DNA]</scope>
    <source>
        <strain evidence="1 2">DSM 28286</strain>
    </source>
</reference>
<dbReference type="STRING" id="1465490.SAMN05444277_108142"/>
<dbReference type="EMBL" id="FOXQ01000008">
    <property type="protein sequence ID" value="SFQ30627.1"/>
    <property type="molecule type" value="Genomic_DNA"/>
</dbReference>